<feature type="chain" id="PRO_5047486204" description="Lipoprotein" evidence="1">
    <location>
        <begin position="18"/>
        <end position="174"/>
    </location>
</feature>
<dbReference type="PROSITE" id="PS51257">
    <property type="entry name" value="PROKAR_LIPOPROTEIN"/>
    <property type="match status" value="1"/>
</dbReference>
<reference evidence="2 3" key="1">
    <citation type="submission" date="2021-01" db="EMBL/GenBank/DDBJ databases">
        <title>WGS of actinomycetes isolated from Thailand.</title>
        <authorList>
            <person name="Thawai C."/>
        </authorList>
    </citation>
    <scope>NUCLEOTIDE SEQUENCE [LARGE SCALE GENOMIC DNA]</scope>
    <source>
        <strain evidence="2 3">LPG 2</strain>
    </source>
</reference>
<gene>
    <name evidence="2" type="ORF">JK358_33280</name>
</gene>
<keyword evidence="1" id="KW-0732">Signal</keyword>
<name>A0ABS1MGX6_9NOCA</name>
<dbReference type="EMBL" id="JAERRJ010000015">
    <property type="protein sequence ID" value="MBL1079290.1"/>
    <property type="molecule type" value="Genomic_DNA"/>
</dbReference>
<feature type="signal peptide" evidence="1">
    <location>
        <begin position="1"/>
        <end position="17"/>
    </location>
</feature>
<evidence type="ECO:0000313" key="2">
    <source>
        <dbReference type="EMBL" id="MBL1079290.1"/>
    </source>
</evidence>
<organism evidence="2 3">
    <name type="scientific">Nocardia acididurans</name>
    <dbReference type="NCBI Taxonomy" id="2802282"/>
    <lineage>
        <taxon>Bacteria</taxon>
        <taxon>Bacillati</taxon>
        <taxon>Actinomycetota</taxon>
        <taxon>Actinomycetes</taxon>
        <taxon>Mycobacteriales</taxon>
        <taxon>Nocardiaceae</taxon>
        <taxon>Nocardia</taxon>
    </lineage>
</organism>
<dbReference type="RefSeq" id="WP_201955347.1">
    <property type="nucleotide sequence ID" value="NZ_JAERRJ010000015.1"/>
</dbReference>
<evidence type="ECO:0008006" key="4">
    <source>
        <dbReference type="Google" id="ProtNLM"/>
    </source>
</evidence>
<comment type="caution">
    <text evidence="2">The sequence shown here is derived from an EMBL/GenBank/DDBJ whole genome shotgun (WGS) entry which is preliminary data.</text>
</comment>
<proteinExistence type="predicted"/>
<keyword evidence="3" id="KW-1185">Reference proteome</keyword>
<evidence type="ECO:0000313" key="3">
    <source>
        <dbReference type="Proteomes" id="UP000602198"/>
    </source>
</evidence>
<protein>
    <recommendedName>
        <fullName evidence="4">Lipoprotein</fullName>
    </recommendedName>
</protein>
<sequence>MRTALTLATLSAVSLVAACSGSPSETNPASTTTSARPAIYLDEASRIVAENFTMIWPEPISLDVDRIKQNRTACHTNPATLMPEGPPWIPSTSATVFNPSQEFVDKALANLEAMTTKGFVLQPYQVPGEDPINRTYKDERGFTIGAHRDTGTSPRGVMFTMSSAAPCVDEQAQE</sequence>
<dbReference type="Proteomes" id="UP000602198">
    <property type="component" value="Unassembled WGS sequence"/>
</dbReference>
<evidence type="ECO:0000256" key="1">
    <source>
        <dbReference type="SAM" id="SignalP"/>
    </source>
</evidence>
<accession>A0ABS1MGX6</accession>